<accession>Q0RGZ6</accession>
<organism evidence="3 4">
    <name type="scientific">Frankia alni (strain DSM 45986 / CECT 9034 / ACN14a)</name>
    <dbReference type="NCBI Taxonomy" id="326424"/>
    <lineage>
        <taxon>Bacteria</taxon>
        <taxon>Bacillati</taxon>
        <taxon>Actinomycetota</taxon>
        <taxon>Actinomycetes</taxon>
        <taxon>Frankiales</taxon>
        <taxon>Frankiaceae</taxon>
        <taxon>Frankia</taxon>
    </lineage>
</organism>
<feature type="region of interest" description="Disordered" evidence="1">
    <location>
        <begin position="210"/>
        <end position="232"/>
    </location>
</feature>
<dbReference type="HOGENOM" id="CLU_043966_3_0_11"/>
<reference evidence="3 4" key="1">
    <citation type="journal article" date="2007" name="Genome Res.">
        <title>Genome characteristics of facultatively symbiotic Frankia sp. strains reflect host range and host plant biogeography.</title>
        <authorList>
            <person name="Normand P."/>
            <person name="Lapierre P."/>
            <person name="Tisa L.S."/>
            <person name="Gogarten J.P."/>
            <person name="Alloisio N."/>
            <person name="Bagnarol E."/>
            <person name="Bassi C.A."/>
            <person name="Berry A.M."/>
            <person name="Bickhart D.M."/>
            <person name="Choisne N."/>
            <person name="Couloux A."/>
            <person name="Cournoyer B."/>
            <person name="Cruveiller S."/>
            <person name="Daubin V."/>
            <person name="Demange N."/>
            <person name="Francino M.P."/>
            <person name="Goltsman E."/>
            <person name="Huang Y."/>
            <person name="Kopp O.R."/>
            <person name="Labarre L."/>
            <person name="Lapidus A."/>
            <person name="Lavire C."/>
            <person name="Marechal J."/>
            <person name="Martinez M."/>
            <person name="Mastronunzio J.E."/>
            <person name="Mullin B.C."/>
            <person name="Niemann J."/>
            <person name="Pujic P."/>
            <person name="Rawnsley T."/>
            <person name="Rouy Z."/>
            <person name="Schenowitz C."/>
            <person name="Sellstedt A."/>
            <person name="Tavares F."/>
            <person name="Tomkins J.P."/>
            <person name="Vallenet D."/>
            <person name="Valverde C."/>
            <person name="Wall L.G."/>
            <person name="Wang Y."/>
            <person name="Medigue C."/>
            <person name="Benson D.R."/>
        </authorList>
    </citation>
    <scope>NUCLEOTIDE SEQUENCE [LARGE SCALE GENOMIC DNA]</scope>
    <source>
        <strain evidence="4">DSM 45986 / CECT 9034 / ACN14a</strain>
    </source>
</reference>
<evidence type="ECO:0000259" key="2">
    <source>
        <dbReference type="Pfam" id="PF01872"/>
    </source>
</evidence>
<name>Q0RGZ6_FRAAA</name>
<evidence type="ECO:0000256" key="1">
    <source>
        <dbReference type="SAM" id="MobiDB-lite"/>
    </source>
</evidence>
<protein>
    <submittedName>
        <fullName evidence="3">DNA binding protein</fullName>
    </submittedName>
</protein>
<dbReference type="GO" id="GO:0008703">
    <property type="term" value="F:5-amino-6-(5-phosphoribosylamino)uracil reductase activity"/>
    <property type="evidence" value="ECO:0007669"/>
    <property type="project" value="InterPro"/>
</dbReference>
<dbReference type="AlphaFoldDB" id="Q0RGZ6"/>
<dbReference type="EMBL" id="CT573213">
    <property type="protein sequence ID" value="CAJ63239.1"/>
    <property type="molecule type" value="Genomic_DNA"/>
</dbReference>
<dbReference type="eggNOG" id="COG0262">
    <property type="taxonomic scope" value="Bacteria"/>
</dbReference>
<dbReference type="InterPro" id="IPR002734">
    <property type="entry name" value="RibDG_C"/>
</dbReference>
<gene>
    <name evidence="3" type="ordered locus">FRAAL4597</name>
</gene>
<evidence type="ECO:0000313" key="3">
    <source>
        <dbReference type="EMBL" id="CAJ63239.1"/>
    </source>
</evidence>
<dbReference type="GO" id="GO:0009231">
    <property type="term" value="P:riboflavin biosynthetic process"/>
    <property type="evidence" value="ECO:0007669"/>
    <property type="project" value="InterPro"/>
</dbReference>
<feature type="domain" description="Bacterial bifunctional deaminase-reductase C-terminal" evidence="2">
    <location>
        <begin position="4"/>
        <end position="187"/>
    </location>
</feature>
<dbReference type="Pfam" id="PF01872">
    <property type="entry name" value="RibD_C"/>
    <property type="match status" value="1"/>
</dbReference>
<dbReference type="PANTHER" id="PTHR38011:SF12">
    <property type="entry name" value="BIFUNCTIONAL DEAMINASE-REDUCTASE DOMAIN PROTEIN"/>
    <property type="match status" value="1"/>
</dbReference>
<dbReference type="InterPro" id="IPR050765">
    <property type="entry name" value="Riboflavin_Biosynth_HTPR"/>
</dbReference>
<keyword evidence="4" id="KW-1185">Reference proteome</keyword>
<evidence type="ECO:0000313" key="4">
    <source>
        <dbReference type="Proteomes" id="UP000000657"/>
    </source>
</evidence>
<dbReference type="STRING" id="326424.FRAAL4597"/>
<dbReference type="SUPFAM" id="SSF53597">
    <property type="entry name" value="Dihydrofolate reductase-like"/>
    <property type="match status" value="1"/>
</dbReference>
<dbReference type="PANTHER" id="PTHR38011">
    <property type="entry name" value="DIHYDROFOLATE REDUCTASE FAMILY PROTEIN (AFU_ORTHOLOGUE AFUA_8G06820)"/>
    <property type="match status" value="1"/>
</dbReference>
<proteinExistence type="predicted"/>
<dbReference type="InterPro" id="IPR024072">
    <property type="entry name" value="DHFR-like_dom_sf"/>
</dbReference>
<sequence>MRADLHISLDGFGSTIDGTPDDPLGTDWFRLVAAYTATRTFRERVLGDTSGAGTTGVDDTYAANYFAEIGAEIMGAGKFGLHVHPNDPEWRGWWGEDPPFHTPVFVLTHERRPDLVMAGGTTFHFLSASPEEALQLAAGAAGGRDVRIGGGPTVVRDFLRAGLIDALHVAIAPILLGGGVRLWDDLRGLEHNYSVRAETAESGTAHLTFTRGSEGGENSEAAPPWRPVGATL</sequence>
<dbReference type="Proteomes" id="UP000000657">
    <property type="component" value="Chromosome"/>
</dbReference>
<dbReference type="KEGG" id="fal:FRAAL4597"/>
<dbReference type="Gene3D" id="3.40.430.10">
    <property type="entry name" value="Dihydrofolate Reductase, subunit A"/>
    <property type="match status" value="1"/>
</dbReference>